<comment type="caution">
    <text evidence="2">The sequence shown here is derived from an EMBL/GenBank/DDBJ whole genome shotgun (WGS) entry which is preliminary data.</text>
</comment>
<feature type="chain" id="PRO_5032986043" evidence="1">
    <location>
        <begin position="32"/>
        <end position="339"/>
    </location>
</feature>
<keyword evidence="1" id="KW-0732">Signal</keyword>
<name>A0A843U827_COLES</name>
<dbReference type="PANTHER" id="PTHR36481:SF2">
    <property type="entry name" value="EXPRESSED PROTEIN"/>
    <property type="match status" value="1"/>
</dbReference>
<dbReference type="InterPro" id="IPR036426">
    <property type="entry name" value="Bulb-type_lectin_dom_sf"/>
</dbReference>
<protein>
    <submittedName>
        <fullName evidence="2">Uncharacterized protein</fullName>
    </submittedName>
</protein>
<dbReference type="PANTHER" id="PTHR36481">
    <property type="entry name" value="EXPRESSED PROTEIN"/>
    <property type="match status" value="1"/>
</dbReference>
<feature type="signal peptide" evidence="1">
    <location>
        <begin position="1"/>
        <end position="31"/>
    </location>
</feature>
<reference evidence="2" key="1">
    <citation type="submission" date="2017-07" db="EMBL/GenBank/DDBJ databases">
        <title>Taro Niue Genome Assembly and Annotation.</title>
        <authorList>
            <person name="Atibalentja N."/>
            <person name="Keating K."/>
            <person name="Fields C.J."/>
        </authorList>
    </citation>
    <scope>NUCLEOTIDE SEQUENCE</scope>
    <source>
        <strain evidence="2">Niue_2</strain>
        <tissue evidence="2">Leaf</tissue>
    </source>
</reference>
<organism evidence="2 3">
    <name type="scientific">Colocasia esculenta</name>
    <name type="common">Wild taro</name>
    <name type="synonym">Arum esculentum</name>
    <dbReference type="NCBI Taxonomy" id="4460"/>
    <lineage>
        <taxon>Eukaryota</taxon>
        <taxon>Viridiplantae</taxon>
        <taxon>Streptophyta</taxon>
        <taxon>Embryophyta</taxon>
        <taxon>Tracheophyta</taxon>
        <taxon>Spermatophyta</taxon>
        <taxon>Magnoliopsida</taxon>
        <taxon>Liliopsida</taxon>
        <taxon>Araceae</taxon>
        <taxon>Aroideae</taxon>
        <taxon>Colocasieae</taxon>
        <taxon>Colocasia</taxon>
    </lineage>
</organism>
<dbReference type="Proteomes" id="UP000652761">
    <property type="component" value="Unassembled WGS sequence"/>
</dbReference>
<dbReference type="AlphaFoldDB" id="A0A843U827"/>
<dbReference type="SMR" id="A0A843U827"/>
<evidence type="ECO:0000313" key="3">
    <source>
        <dbReference type="Proteomes" id="UP000652761"/>
    </source>
</evidence>
<dbReference type="EMBL" id="NMUH01000296">
    <property type="protein sequence ID" value="MQL76409.1"/>
    <property type="molecule type" value="Genomic_DNA"/>
</dbReference>
<dbReference type="SUPFAM" id="SSF51110">
    <property type="entry name" value="alpha-D-mannose-specific plant lectins"/>
    <property type="match status" value="1"/>
</dbReference>
<proteinExistence type="predicted"/>
<keyword evidence="3" id="KW-1185">Reference proteome</keyword>
<gene>
    <name evidence="2" type="ORF">Taro_008783</name>
</gene>
<accession>A0A843U827</accession>
<evidence type="ECO:0000313" key="2">
    <source>
        <dbReference type="EMBL" id="MQL76409.1"/>
    </source>
</evidence>
<evidence type="ECO:0000256" key="1">
    <source>
        <dbReference type="SAM" id="SignalP"/>
    </source>
</evidence>
<dbReference type="OrthoDB" id="687840at2759"/>
<sequence>MESLGAPTRSFPALIVVCLALSSFLLPLAKSQDIMGPGGGAFAPLAALAFTPPSPPVEDTAAPSDAPAVAPVVTPSVEAPSVAPIVAPGAVTPSGTIKRVTKQHILATIPAGPGAASEPFISSPSGKYTGYLLRRETTPGAGGFGNDFCYIQVRDTSSGHSVWESDCAPASLANACTLMFTTAGLEVFDGSRSTWDAGVDDQHLETLELVDEGDMRIRTRDGELAWKASDSPLANQQCGMPGSPGLSSALPPFAAPVEDSRNLPFGLPSQGIQQQPQQPGTLFNQQPQEGLAQAVGDHSAHQPLVDNTPFDSASWKVAGSWFTLAFGLALGLMGSGLLF</sequence>